<feature type="transmembrane region" description="Helical" evidence="8">
    <location>
        <begin position="619"/>
        <end position="641"/>
    </location>
</feature>
<evidence type="ECO:0000256" key="6">
    <source>
        <dbReference type="ARBA" id="ARBA00023136"/>
    </source>
</evidence>
<keyword evidence="9" id="KW-0732">Signal</keyword>
<dbReference type="AlphaFoldDB" id="A0AAV4WUP7"/>
<feature type="disulfide bond" evidence="7">
    <location>
        <begin position="488"/>
        <end position="497"/>
    </location>
</feature>
<feature type="signal peptide" evidence="9">
    <location>
        <begin position="1"/>
        <end position="20"/>
    </location>
</feature>
<feature type="transmembrane region" description="Helical" evidence="8">
    <location>
        <begin position="509"/>
        <end position="532"/>
    </location>
</feature>
<protein>
    <submittedName>
        <fullName evidence="11">Transmembrane protein 8B</fullName>
    </submittedName>
</protein>
<evidence type="ECO:0000256" key="3">
    <source>
        <dbReference type="ARBA" id="ARBA00022475"/>
    </source>
</evidence>
<comment type="caution">
    <text evidence="11">The sequence shown here is derived from an EMBL/GenBank/DDBJ whole genome shotgun (WGS) entry which is preliminary data.</text>
</comment>
<dbReference type="Pfam" id="PF12036">
    <property type="entry name" value="DUF3522"/>
    <property type="match status" value="1"/>
</dbReference>
<dbReference type="PANTHER" id="PTHR14319:SF3">
    <property type="entry name" value="TRANSMEMBRANE PROTEIN-LIKE PROTEIN"/>
    <property type="match status" value="1"/>
</dbReference>
<name>A0AAV4WUP7_9ARAC</name>
<feature type="transmembrane region" description="Helical" evidence="8">
    <location>
        <begin position="681"/>
        <end position="700"/>
    </location>
</feature>
<feature type="transmembrane region" description="Helical" evidence="8">
    <location>
        <begin position="575"/>
        <end position="592"/>
    </location>
</feature>
<comment type="similarity">
    <text evidence="2">Belongs to the TMEM8 family.</text>
</comment>
<evidence type="ECO:0000256" key="8">
    <source>
        <dbReference type="SAM" id="Phobius"/>
    </source>
</evidence>
<evidence type="ECO:0000313" key="11">
    <source>
        <dbReference type="EMBL" id="GIY85989.1"/>
    </source>
</evidence>
<sequence>MIILKIWLLFFLLFNREVNSDSLDTQILEARQLFPFRSYKDVQLFHYTIPAQVTFATFQYKANGSFHCPSKTIAVYLQYGSYPVMSIQNSSYPDFFAVNRLFLHEITLQSDFVPVAINISNPLPGNWYAAAFLIDNSDRIAQKGLYTPCLSWLSSSMKYFAVHHVVNLGHDTEISQTVLVNQLYRFFAPDNSWITKIYLTDCTTKGKCPVVIRARQIGLPSANDSNTISVDCEFSDDCSLKIIPANNNWNYFSIENSMSHIVLFNLNIKTESCSDLLIERGMRGLPMDNISLNNASSTLCWPDIPLIRISLPTNLAFEYNLPPEQNDAYPFILNISNAKYTLTSFEVLPTVDIGGTLVLEVAVSPFMNLSQNNVSVSGCLSYAIRPDTEDVNCSNGRLLTANTTSWENRLATLYVPYPEAGIWYFRLEARCYDSNLTNTSLHLIPCELPKTPIFLRIRSTPCVSGHCGKYGTCFQYVSGGLIFSTCNCIAGWKGWGCTDGSTARPESELMLDVLLLTLSNLLFLPAVILSAYRKYFTEAFVYFATMTSSAFYHACDAEVYSFCLIRLNVLQFCDFYLAILSIWVTIIAMAKLPNSFQSFVHMAGAVGVALGVEYDRTGLWVFVLPTGIGLAILLTSWVTRCYKKHLCYPTRRIWLYCLLPGALLALSGLIIYAFFETKDNYSYVHSAWHATIALSVLFLLPKGKSKCKGSPEPASSCSYIRVGEIGCHDASQPVGTPYAHLLTPTP</sequence>
<keyword evidence="12" id="KW-1185">Reference proteome</keyword>
<evidence type="ECO:0000256" key="2">
    <source>
        <dbReference type="ARBA" id="ARBA00005542"/>
    </source>
</evidence>
<dbReference type="PROSITE" id="PS01186">
    <property type="entry name" value="EGF_2"/>
    <property type="match status" value="1"/>
</dbReference>
<keyword evidence="7" id="KW-0245">EGF-like domain</keyword>
<dbReference type="Proteomes" id="UP001054837">
    <property type="component" value="Unassembled WGS sequence"/>
</dbReference>
<dbReference type="PROSITE" id="PS50026">
    <property type="entry name" value="EGF_3"/>
    <property type="match status" value="1"/>
</dbReference>
<keyword evidence="3" id="KW-1003">Cell membrane</keyword>
<evidence type="ECO:0000256" key="7">
    <source>
        <dbReference type="PROSITE-ProRule" id="PRU00076"/>
    </source>
</evidence>
<evidence type="ECO:0000313" key="12">
    <source>
        <dbReference type="Proteomes" id="UP001054837"/>
    </source>
</evidence>
<dbReference type="PANTHER" id="PTHR14319">
    <property type="entry name" value="FIVE-SPAN TRANSMEMBRANE PROTEIN M83"/>
    <property type="match status" value="1"/>
</dbReference>
<dbReference type="InterPro" id="IPR021910">
    <property type="entry name" value="NGX6/PGAP6/MYMK"/>
</dbReference>
<feature type="domain" description="EGF-like" evidence="10">
    <location>
        <begin position="458"/>
        <end position="498"/>
    </location>
</feature>
<evidence type="ECO:0000256" key="9">
    <source>
        <dbReference type="SAM" id="SignalP"/>
    </source>
</evidence>
<comment type="subcellular location">
    <subcellularLocation>
        <location evidence="1">Cell membrane</location>
        <topology evidence="1">Multi-pass membrane protein</topology>
    </subcellularLocation>
</comment>
<feature type="transmembrane region" description="Helical" evidence="8">
    <location>
        <begin position="653"/>
        <end position="675"/>
    </location>
</feature>
<reference evidence="11 12" key="1">
    <citation type="submission" date="2021-06" db="EMBL/GenBank/DDBJ databases">
        <title>Caerostris darwini draft genome.</title>
        <authorList>
            <person name="Kono N."/>
            <person name="Arakawa K."/>
        </authorList>
    </citation>
    <scope>NUCLEOTIDE SEQUENCE [LARGE SCALE GENOMIC DNA]</scope>
</reference>
<gene>
    <name evidence="11" type="primary">TMEM8B</name>
    <name evidence="11" type="ORF">CDAR_516711</name>
</gene>
<dbReference type="EMBL" id="BPLQ01015115">
    <property type="protein sequence ID" value="GIY85989.1"/>
    <property type="molecule type" value="Genomic_DNA"/>
</dbReference>
<feature type="chain" id="PRO_5044011280" evidence="9">
    <location>
        <begin position="21"/>
        <end position="746"/>
    </location>
</feature>
<keyword evidence="4 8" id="KW-0812">Transmembrane</keyword>
<proteinExistence type="inferred from homology"/>
<evidence type="ECO:0000256" key="4">
    <source>
        <dbReference type="ARBA" id="ARBA00022692"/>
    </source>
</evidence>
<evidence type="ECO:0000256" key="1">
    <source>
        <dbReference type="ARBA" id="ARBA00004651"/>
    </source>
</evidence>
<dbReference type="GO" id="GO:0005886">
    <property type="term" value="C:plasma membrane"/>
    <property type="evidence" value="ECO:0007669"/>
    <property type="project" value="UniProtKB-SubCell"/>
</dbReference>
<keyword evidence="5 8" id="KW-1133">Transmembrane helix</keyword>
<comment type="caution">
    <text evidence="7">Lacks conserved residue(s) required for the propagation of feature annotation.</text>
</comment>
<dbReference type="InterPro" id="IPR000742">
    <property type="entry name" value="EGF"/>
</dbReference>
<accession>A0AAV4WUP7</accession>
<keyword evidence="7" id="KW-1015">Disulfide bond</keyword>
<dbReference type="PROSITE" id="PS00022">
    <property type="entry name" value="EGF_1"/>
    <property type="match status" value="1"/>
</dbReference>
<organism evidence="11 12">
    <name type="scientific">Caerostris darwini</name>
    <dbReference type="NCBI Taxonomy" id="1538125"/>
    <lineage>
        <taxon>Eukaryota</taxon>
        <taxon>Metazoa</taxon>
        <taxon>Ecdysozoa</taxon>
        <taxon>Arthropoda</taxon>
        <taxon>Chelicerata</taxon>
        <taxon>Arachnida</taxon>
        <taxon>Araneae</taxon>
        <taxon>Araneomorphae</taxon>
        <taxon>Entelegynae</taxon>
        <taxon>Araneoidea</taxon>
        <taxon>Araneidae</taxon>
        <taxon>Caerostris</taxon>
    </lineage>
</organism>
<evidence type="ECO:0000256" key="5">
    <source>
        <dbReference type="ARBA" id="ARBA00022989"/>
    </source>
</evidence>
<evidence type="ECO:0000259" key="10">
    <source>
        <dbReference type="PROSITE" id="PS50026"/>
    </source>
</evidence>
<keyword evidence="6 8" id="KW-0472">Membrane</keyword>